<keyword evidence="2" id="KW-1185">Reference proteome</keyword>
<sequence>MPPFAPWTMMAYMLGEEMVENFGPEIDALNKVLQGEALEKKISLIIETISAFKYLGKRVLVYVRDAEAAKLTNAEMNEAGLKSVDFCHMRSDERATAIGKFNDENQSEIDVLITSFGLGVDGGNFHGACHVGILLQYPDDIRTIMTVQRSLHHTGMKHNPIWVASHVDDTFDAHEQCQLSLQEAKIVAEVSPQEFEAMSGQKIPEIHESISGQHRLICAFEVVRELRKGMISCYPRMRMHWPNMCTSEAMAEGRFYAAVGRFLMANPAATHRFTRATMEGIASTWEEGTEISMERVMGICPALPNPVTIYNHVMPGKGRGML</sequence>
<name>A0A3M2SM45_9HYPO</name>
<evidence type="ECO:0000313" key="1">
    <source>
        <dbReference type="EMBL" id="RMJ18634.1"/>
    </source>
</evidence>
<reference evidence="1 2" key="1">
    <citation type="submission" date="2017-06" db="EMBL/GenBank/DDBJ databases">
        <title>Comparative genomic analysis of Ambrosia Fusariam Clade fungi.</title>
        <authorList>
            <person name="Stajich J.E."/>
            <person name="Carrillo J."/>
            <person name="Kijimoto T."/>
            <person name="Eskalen A."/>
            <person name="O'Donnell K."/>
            <person name="Kasson M."/>
        </authorList>
    </citation>
    <scope>NUCLEOTIDE SEQUENCE [LARGE SCALE GENOMIC DNA]</scope>
    <source>
        <strain evidence="1">UCR3666</strain>
    </source>
</reference>
<dbReference type="STRING" id="2010991.A0A3M2SM45"/>
<evidence type="ECO:0000313" key="2">
    <source>
        <dbReference type="Proteomes" id="UP000277212"/>
    </source>
</evidence>
<comment type="caution">
    <text evidence="1">The sequence shown here is derived from an EMBL/GenBank/DDBJ whole genome shotgun (WGS) entry which is preliminary data.</text>
</comment>
<accession>A0A3M2SM45</accession>
<dbReference type="EMBL" id="NKUJ01000017">
    <property type="protein sequence ID" value="RMJ18634.1"/>
    <property type="molecule type" value="Genomic_DNA"/>
</dbReference>
<gene>
    <name evidence="1" type="ORF">CDV36_001715</name>
</gene>
<dbReference type="Gene3D" id="3.40.50.300">
    <property type="entry name" value="P-loop containing nucleotide triphosphate hydrolases"/>
    <property type="match status" value="1"/>
</dbReference>
<dbReference type="InterPro" id="IPR027417">
    <property type="entry name" value="P-loop_NTPase"/>
</dbReference>
<dbReference type="Proteomes" id="UP000277212">
    <property type="component" value="Unassembled WGS sequence"/>
</dbReference>
<organism evidence="1 2">
    <name type="scientific">Fusarium kuroshium</name>
    <dbReference type="NCBI Taxonomy" id="2010991"/>
    <lineage>
        <taxon>Eukaryota</taxon>
        <taxon>Fungi</taxon>
        <taxon>Dikarya</taxon>
        <taxon>Ascomycota</taxon>
        <taxon>Pezizomycotina</taxon>
        <taxon>Sordariomycetes</taxon>
        <taxon>Hypocreomycetidae</taxon>
        <taxon>Hypocreales</taxon>
        <taxon>Nectriaceae</taxon>
        <taxon>Fusarium</taxon>
        <taxon>Fusarium solani species complex</taxon>
    </lineage>
</organism>
<dbReference type="AlphaFoldDB" id="A0A3M2SM45"/>
<dbReference type="OrthoDB" id="5023592at2759"/>
<evidence type="ECO:0008006" key="3">
    <source>
        <dbReference type="Google" id="ProtNLM"/>
    </source>
</evidence>
<proteinExistence type="predicted"/>
<protein>
    <recommendedName>
        <fullName evidence="3">Helicase C-terminal domain-containing protein</fullName>
    </recommendedName>
</protein>